<feature type="transmembrane region" description="Helical" evidence="1">
    <location>
        <begin position="20"/>
        <end position="42"/>
    </location>
</feature>
<accession>A0A220UQV8</accession>
<dbReference type="GO" id="GO:0071111">
    <property type="term" value="F:cyclic-guanylate-specific phosphodiesterase activity"/>
    <property type="evidence" value="ECO:0007669"/>
    <property type="project" value="InterPro"/>
</dbReference>
<gene>
    <name evidence="3" type="ORF">CF168_16315</name>
</gene>
<dbReference type="AlphaFoldDB" id="A0A220UQV8"/>
<dbReference type="PANTHER" id="PTHR33121">
    <property type="entry name" value="CYCLIC DI-GMP PHOSPHODIESTERASE PDEF"/>
    <property type="match status" value="1"/>
</dbReference>
<evidence type="ECO:0000256" key="1">
    <source>
        <dbReference type="SAM" id="Phobius"/>
    </source>
</evidence>
<keyword evidence="1" id="KW-1133">Transmembrane helix</keyword>
<dbReference type="EMBL" id="CP022358">
    <property type="protein sequence ID" value="ASK70286.1"/>
    <property type="molecule type" value="Genomic_DNA"/>
</dbReference>
<dbReference type="SMART" id="SM00052">
    <property type="entry name" value="EAL"/>
    <property type="match status" value="1"/>
</dbReference>
<evidence type="ECO:0000313" key="4">
    <source>
        <dbReference type="Proteomes" id="UP000198367"/>
    </source>
</evidence>
<dbReference type="SUPFAM" id="SSF141868">
    <property type="entry name" value="EAL domain-like"/>
    <property type="match status" value="1"/>
</dbReference>
<dbReference type="InterPro" id="IPR050706">
    <property type="entry name" value="Cyclic-di-GMP_PDE-like"/>
</dbReference>
<evidence type="ECO:0000313" key="3">
    <source>
        <dbReference type="EMBL" id="ASK70286.1"/>
    </source>
</evidence>
<dbReference type="Proteomes" id="UP000198367">
    <property type="component" value="Chromosome"/>
</dbReference>
<dbReference type="InterPro" id="IPR035919">
    <property type="entry name" value="EAL_sf"/>
</dbReference>
<dbReference type="CDD" id="cd01948">
    <property type="entry name" value="EAL"/>
    <property type="match status" value="1"/>
</dbReference>
<evidence type="ECO:0000259" key="2">
    <source>
        <dbReference type="PROSITE" id="PS50883"/>
    </source>
</evidence>
<feature type="transmembrane region" description="Helical" evidence="1">
    <location>
        <begin position="242"/>
        <end position="264"/>
    </location>
</feature>
<keyword evidence="1" id="KW-0472">Membrane</keyword>
<protein>
    <submittedName>
        <fullName evidence="3">Diguanylate phosphodiesterase</fullName>
    </submittedName>
</protein>
<dbReference type="PROSITE" id="PS50883">
    <property type="entry name" value="EAL"/>
    <property type="match status" value="1"/>
</dbReference>
<name>A0A220UQV8_9GAMM</name>
<dbReference type="Pfam" id="PF00563">
    <property type="entry name" value="EAL"/>
    <property type="match status" value="1"/>
</dbReference>
<sequence length="518" mass="58919">MNANERNNMKWNFPRWSLNPWLHTCLIFILPILLACAMQPWLTRYSMEKRFSDDLDIIATSFANGLDGFEATNVAQAFSELSFTCDTDDIALLNSPSLSPAIVRFIQLELVDGKQCSNIGPPVNYQFDRSRSLYFDSHRVDIATTVAANDRARSIGYVFHLGEQKLVVLTNSSVYNETLSNLCLGCYQLLVGYQGLSSLERGVERLETENVFIEDSRYINVLDVTLTLRAGDTLYWREASHVAVVLFVVALIVSFLAVIFYWNWQSARVSLGMLIQKGISRKEFIPYYQPIIDCRTGEVVGQEMLVRWRRFDGVLVQPNQFIPYAEDSGLILPITDLILEQVYQDLPQLKGWVSVNIVAQHLESGLLSKWFSSHSDHRVKRIAFELTERKPITQFELALAEMKAVLPLCHDFKLDDFGTGFGGFSYLQRLGINSIKIDKMFTDTIGTQDLKGAVLDAIIAFGRESHMDMVAEGVETQAQVEYLAAKGVYQHQGYFYAKPLALEELLQFYQELPSRRIE</sequence>
<feature type="domain" description="EAL" evidence="2">
    <location>
        <begin position="268"/>
        <end position="513"/>
    </location>
</feature>
<dbReference type="Gene3D" id="3.20.20.450">
    <property type="entry name" value="EAL domain"/>
    <property type="match status" value="1"/>
</dbReference>
<reference evidence="3 4" key="1">
    <citation type="submission" date="2017-07" db="EMBL/GenBank/DDBJ databases">
        <title>Phenotypical and genomic characterization of a clinical isolate of Shewanella bicestrii sp. nov. producing an extended-spectrum beta-lactamase and a new oxacillinase variant.</title>
        <authorList>
            <person name="Jousset A.B."/>
            <person name="Bonnin R.A."/>
            <person name="Girlich D."/>
            <person name="Dabos L."/>
            <person name="Potron A."/>
            <person name="Dortet L."/>
            <person name="Glaser P."/>
            <person name="Naas T."/>
        </authorList>
    </citation>
    <scope>NUCLEOTIDE SEQUENCE [LARGE SCALE GENOMIC DNA]</scope>
    <source>
        <strain evidence="3 4">JAB-1</strain>
    </source>
</reference>
<keyword evidence="4" id="KW-1185">Reference proteome</keyword>
<organism evidence="3 4">
    <name type="scientific">Shewanella bicestrii</name>
    <dbReference type="NCBI Taxonomy" id="2018305"/>
    <lineage>
        <taxon>Bacteria</taxon>
        <taxon>Pseudomonadati</taxon>
        <taxon>Pseudomonadota</taxon>
        <taxon>Gammaproteobacteria</taxon>
        <taxon>Alteromonadales</taxon>
        <taxon>Shewanellaceae</taxon>
        <taxon>Shewanella</taxon>
    </lineage>
</organism>
<proteinExistence type="predicted"/>
<dbReference type="KEGG" id="sbj:CF168_16315"/>
<dbReference type="InterPro" id="IPR001633">
    <property type="entry name" value="EAL_dom"/>
</dbReference>
<keyword evidence="1" id="KW-0812">Transmembrane</keyword>
<dbReference type="PANTHER" id="PTHR33121:SF56">
    <property type="entry name" value="SIGNALLING PROTEIN WITH EAL AND C2 DOMAINS"/>
    <property type="match status" value="1"/>
</dbReference>